<feature type="transmembrane region" description="Helical" evidence="1">
    <location>
        <begin position="211"/>
        <end position="231"/>
    </location>
</feature>
<dbReference type="RefSeq" id="WP_398166297.1">
    <property type="nucleotide sequence ID" value="NZ_CP108188.1"/>
</dbReference>
<feature type="transmembrane region" description="Helical" evidence="1">
    <location>
        <begin position="171"/>
        <end position="191"/>
    </location>
</feature>
<keyword evidence="1" id="KW-0812">Transmembrane</keyword>
<evidence type="ECO:0000313" key="3">
    <source>
        <dbReference type="Proteomes" id="UP001622594"/>
    </source>
</evidence>
<organism evidence="2 3">
    <name type="scientific">Streptomyces zaomyceticus</name>
    <dbReference type="NCBI Taxonomy" id="68286"/>
    <lineage>
        <taxon>Bacteria</taxon>
        <taxon>Bacillati</taxon>
        <taxon>Actinomycetota</taxon>
        <taxon>Actinomycetes</taxon>
        <taxon>Kitasatosporales</taxon>
        <taxon>Streptomycetaceae</taxon>
        <taxon>Streptomyces</taxon>
    </lineage>
</organism>
<protein>
    <submittedName>
        <fullName evidence="2">DUF998 domain-containing protein</fullName>
    </submittedName>
</protein>
<dbReference type="InterPro" id="IPR009339">
    <property type="entry name" value="DUF998"/>
</dbReference>
<accession>A0ABZ1LIR2</accession>
<evidence type="ECO:0000256" key="1">
    <source>
        <dbReference type="SAM" id="Phobius"/>
    </source>
</evidence>
<feature type="transmembrane region" description="Helical" evidence="1">
    <location>
        <begin position="103"/>
        <end position="123"/>
    </location>
</feature>
<sequence length="287" mass="29923">MTKASRNCPAELLPNRPGRFSSPRGGIALRRAVLLALAAGCAAMIVTDVLNPRIDPIGETVSRYVHGTGGWLITLALLSIGSASAVVARWLRDLPGRPAARRAARVALAVWAGGVLVAGLFPADPPGRWGRPSTSDLIHGTAALPAFLALPLAATVSLRGLMTVWPTARRALLAVTTASVVTTVALAVFLVDVMSGGPSLGLGGAPTLVGLVERLAITANVAWVALAAVAVSRDRRDGGRRNRGRRIGGWRIGGWRIGDRPHRGRSYGGRSYDGDALARVPAGDRRA</sequence>
<reference evidence="2 3" key="1">
    <citation type="submission" date="2022-10" db="EMBL/GenBank/DDBJ databases">
        <title>The complete genomes of actinobacterial strains from the NBC collection.</title>
        <authorList>
            <person name="Joergensen T.S."/>
            <person name="Alvarez Arevalo M."/>
            <person name="Sterndorff E.B."/>
            <person name="Faurdal D."/>
            <person name="Vuksanovic O."/>
            <person name="Mourched A.-S."/>
            <person name="Charusanti P."/>
            <person name="Shaw S."/>
            <person name="Blin K."/>
            <person name="Weber T."/>
        </authorList>
    </citation>
    <scope>NUCLEOTIDE SEQUENCE [LARGE SCALE GENOMIC DNA]</scope>
    <source>
        <strain evidence="2 3">NBC_00123</strain>
    </source>
</reference>
<evidence type="ECO:0000313" key="2">
    <source>
        <dbReference type="EMBL" id="WTR74297.1"/>
    </source>
</evidence>
<gene>
    <name evidence="2" type="ORF">OG814_35910</name>
</gene>
<feature type="transmembrane region" description="Helical" evidence="1">
    <location>
        <begin position="32"/>
        <end position="50"/>
    </location>
</feature>
<proteinExistence type="predicted"/>
<dbReference type="Proteomes" id="UP001622594">
    <property type="component" value="Chromosome"/>
</dbReference>
<name>A0ABZ1LIR2_9ACTN</name>
<keyword evidence="1" id="KW-1133">Transmembrane helix</keyword>
<dbReference type="Pfam" id="PF06197">
    <property type="entry name" value="DUF998"/>
    <property type="match status" value="1"/>
</dbReference>
<dbReference type="EMBL" id="CP108188">
    <property type="protein sequence ID" value="WTR74297.1"/>
    <property type="molecule type" value="Genomic_DNA"/>
</dbReference>
<feature type="transmembrane region" description="Helical" evidence="1">
    <location>
        <begin position="70"/>
        <end position="91"/>
    </location>
</feature>
<keyword evidence="1" id="KW-0472">Membrane</keyword>
<keyword evidence="3" id="KW-1185">Reference proteome</keyword>
<feature type="transmembrane region" description="Helical" evidence="1">
    <location>
        <begin position="143"/>
        <end position="164"/>
    </location>
</feature>